<protein>
    <submittedName>
        <fullName evidence="2 3">Uncharacterized protein</fullName>
    </submittedName>
</protein>
<dbReference type="EMBL" id="KE525352">
    <property type="protein sequence ID" value="KFB51405.1"/>
    <property type="molecule type" value="Genomic_DNA"/>
</dbReference>
<accession>A0A084WMG1</accession>
<evidence type="ECO:0000313" key="2">
    <source>
        <dbReference type="EMBL" id="KFB51405.1"/>
    </source>
</evidence>
<proteinExistence type="predicted"/>
<reference evidence="2 4" key="1">
    <citation type="journal article" date="2014" name="BMC Genomics">
        <title>Genome sequence of Anopheles sinensis provides insight into genetics basis of mosquito competence for malaria parasites.</title>
        <authorList>
            <person name="Zhou D."/>
            <person name="Zhang D."/>
            <person name="Ding G."/>
            <person name="Shi L."/>
            <person name="Hou Q."/>
            <person name="Ye Y."/>
            <person name="Xu Y."/>
            <person name="Zhou H."/>
            <person name="Xiong C."/>
            <person name="Li S."/>
            <person name="Yu J."/>
            <person name="Hong S."/>
            <person name="Yu X."/>
            <person name="Zou P."/>
            <person name="Chen C."/>
            <person name="Chang X."/>
            <person name="Wang W."/>
            <person name="Lv Y."/>
            <person name="Sun Y."/>
            <person name="Ma L."/>
            <person name="Shen B."/>
            <person name="Zhu C."/>
        </authorList>
    </citation>
    <scope>NUCLEOTIDE SEQUENCE [LARGE SCALE GENOMIC DNA]</scope>
</reference>
<dbReference type="Proteomes" id="UP000030765">
    <property type="component" value="Unassembled WGS sequence"/>
</dbReference>
<dbReference type="OrthoDB" id="8055041at2759"/>
<dbReference type="EMBL" id="ATLV01024432">
    <property type="status" value="NOT_ANNOTATED_CDS"/>
    <property type="molecule type" value="Genomic_DNA"/>
</dbReference>
<keyword evidence="1" id="KW-0732">Signal</keyword>
<evidence type="ECO:0000256" key="1">
    <source>
        <dbReference type="SAM" id="SignalP"/>
    </source>
</evidence>
<sequence length="84" mass="8908">MALFGAPSSSGLMAILLMGLLQLHGCSGDYENTWNFYYEQPCCGSGQSNGGVGFNGQHHIRHHKALVASEALALALPSLGEVKF</sequence>
<reference evidence="3" key="2">
    <citation type="submission" date="2020-05" db="UniProtKB">
        <authorList>
            <consortium name="EnsemblMetazoa"/>
        </authorList>
    </citation>
    <scope>IDENTIFICATION</scope>
</reference>
<feature type="chain" id="PRO_5001784982" evidence="1">
    <location>
        <begin position="29"/>
        <end position="84"/>
    </location>
</feature>
<keyword evidence="4" id="KW-1185">Reference proteome</keyword>
<organism evidence="2">
    <name type="scientific">Anopheles sinensis</name>
    <name type="common">Mosquito</name>
    <dbReference type="NCBI Taxonomy" id="74873"/>
    <lineage>
        <taxon>Eukaryota</taxon>
        <taxon>Metazoa</taxon>
        <taxon>Ecdysozoa</taxon>
        <taxon>Arthropoda</taxon>
        <taxon>Hexapoda</taxon>
        <taxon>Insecta</taxon>
        <taxon>Pterygota</taxon>
        <taxon>Neoptera</taxon>
        <taxon>Endopterygota</taxon>
        <taxon>Diptera</taxon>
        <taxon>Nematocera</taxon>
        <taxon>Culicoidea</taxon>
        <taxon>Culicidae</taxon>
        <taxon>Anophelinae</taxon>
        <taxon>Anopheles</taxon>
    </lineage>
</organism>
<dbReference type="EnsemblMetazoa" id="ASIC019881-RA">
    <property type="protein sequence ID" value="ASIC019881-PA"/>
    <property type="gene ID" value="ASIC019881"/>
</dbReference>
<feature type="signal peptide" evidence="1">
    <location>
        <begin position="1"/>
        <end position="28"/>
    </location>
</feature>
<evidence type="ECO:0000313" key="4">
    <source>
        <dbReference type="Proteomes" id="UP000030765"/>
    </source>
</evidence>
<dbReference type="STRING" id="74873.A0A084WMG1"/>
<evidence type="ECO:0000313" key="3">
    <source>
        <dbReference type="EnsemblMetazoa" id="ASIC019881-PA"/>
    </source>
</evidence>
<name>A0A084WMG1_ANOSI</name>
<dbReference type="AlphaFoldDB" id="A0A084WMG1"/>
<dbReference type="VEuPathDB" id="VectorBase:ASIC019881"/>
<gene>
    <name evidence="2" type="ORF">ZHAS_00019881</name>
</gene>